<keyword evidence="2" id="KW-0472">Membrane</keyword>
<organism evidence="4 5">
    <name type="scientific">Lactococcus hircilactis</name>
    <dbReference type="NCBI Taxonomy" id="1494462"/>
    <lineage>
        <taxon>Bacteria</taxon>
        <taxon>Bacillati</taxon>
        <taxon>Bacillota</taxon>
        <taxon>Bacilli</taxon>
        <taxon>Lactobacillales</taxon>
        <taxon>Streptococcaceae</taxon>
        <taxon>Lactococcus</taxon>
    </lineage>
</organism>
<dbReference type="AlphaFoldDB" id="A0A7X1ZAN8"/>
<dbReference type="Proteomes" id="UP000439550">
    <property type="component" value="Unassembled WGS sequence"/>
</dbReference>
<sequence length="249" mass="27038">MKVKPINLFIVLLLFIGGLSATSVDADTHTQTLTIVKYGLSQNATGFQENQTINTGQEINHLPIYDNTGQELHVVSDISYEVQEVAANGADTIDPKHEETYHLVGKSQKITTDATGQASLTLSDGVYLLTELANPQKGLTTPSEPVLIHLPAWDATSSSDMSQLYVYPKSSVVSQTPPVVTPHPKPAPPKPRPKPITKIPSNPITQIVNRYLPKTGDQVSALGTVGLILLSFSLIILRRKNRVVEEENA</sequence>
<dbReference type="NCBIfam" id="TIGR01167">
    <property type="entry name" value="LPXTG_anchor"/>
    <property type="match status" value="1"/>
</dbReference>
<reference evidence="4 5" key="1">
    <citation type="submission" date="2019-10" db="EMBL/GenBank/DDBJ databases">
        <authorList>
            <person name="Dong K."/>
        </authorList>
    </citation>
    <scope>NUCLEOTIDE SEQUENCE [LARGE SCALE GENOMIC DNA]</scope>
    <source>
        <strain evidence="4 5">DSM 28960</strain>
    </source>
</reference>
<evidence type="ECO:0000313" key="5">
    <source>
        <dbReference type="Proteomes" id="UP000439550"/>
    </source>
</evidence>
<comment type="caution">
    <text evidence="4">The sequence shown here is derived from an EMBL/GenBank/DDBJ whole genome shotgun (WGS) entry which is preliminary data.</text>
</comment>
<evidence type="ECO:0000256" key="1">
    <source>
        <dbReference type="SAM" id="MobiDB-lite"/>
    </source>
</evidence>
<keyword evidence="2" id="KW-1133">Transmembrane helix</keyword>
<dbReference type="RefSeq" id="WP_153496261.1">
    <property type="nucleotide sequence ID" value="NZ_CAXYUY010000019.1"/>
</dbReference>
<dbReference type="InterPro" id="IPR013783">
    <property type="entry name" value="Ig-like_fold"/>
</dbReference>
<evidence type="ECO:0000313" key="4">
    <source>
        <dbReference type="EMBL" id="MQW39585.1"/>
    </source>
</evidence>
<evidence type="ECO:0000256" key="3">
    <source>
        <dbReference type="SAM" id="SignalP"/>
    </source>
</evidence>
<dbReference type="OrthoDB" id="2243670at2"/>
<accession>A0A7X1ZAN8</accession>
<name>A0A7X1ZAN8_9LACT</name>
<keyword evidence="5" id="KW-1185">Reference proteome</keyword>
<feature type="signal peptide" evidence="3">
    <location>
        <begin position="1"/>
        <end position="26"/>
    </location>
</feature>
<proteinExistence type="predicted"/>
<dbReference type="EMBL" id="WITJ01000008">
    <property type="protein sequence ID" value="MQW39585.1"/>
    <property type="molecule type" value="Genomic_DNA"/>
</dbReference>
<protein>
    <submittedName>
        <fullName evidence="4">LPXTG cell wall anchor domain-containing protein</fullName>
    </submittedName>
</protein>
<keyword evidence="3" id="KW-0732">Signal</keyword>
<keyword evidence="2" id="KW-0812">Transmembrane</keyword>
<feature type="compositionally biased region" description="Pro residues" evidence="1">
    <location>
        <begin position="179"/>
        <end position="190"/>
    </location>
</feature>
<feature type="chain" id="PRO_5031146355" evidence="3">
    <location>
        <begin position="27"/>
        <end position="249"/>
    </location>
</feature>
<evidence type="ECO:0000256" key="2">
    <source>
        <dbReference type="SAM" id="Phobius"/>
    </source>
</evidence>
<gene>
    <name evidence="4" type="ORF">GHI93_06510</name>
</gene>
<feature type="transmembrane region" description="Helical" evidence="2">
    <location>
        <begin position="219"/>
        <end position="237"/>
    </location>
</feature>
<dbReference type="Gene3D" id="2.60.40.10">
    <property type="entry name" value="Immunoglobulins"/>
    <property type="match status" value="1"/>
</dbReference>
<feature type="region of interest" description="Disordered" evidence="1">
    <location>
        <begin position="175"/>
        <end position="200"/>
    </location>
</feature>